<proteinExistence type="predicted"/>
<dbReference type="HOGENOM" id="CLU_2413501_0_0_1"/>
<organism evidence="1 2">
    <name type="scientific">Hebeloma cylindrosporum</name>
    <dbReference type="NCBI Taxonomy" id="76867"/>
    <lineage>
        <taxon>Eukaryota</taxon>
        <taxon>Fungi</taxon>
        <taxon>Dikarya</taxon>
        <taxon>Basidiomycota</taxon>
        <taxon>Agaricomycotina</taxon>
        <taxon>Agaricomycetes</taxon>
        <taxon>Agaricomycetidae</taxon>
        <taxon>Agaricales</taxon>
        <taxon>Agaricineae</taxon>
        <taxon>Hymenogastraceae</taxon>
        <taxon>Hebeloma</taxon>
    </lineage>
</organism>
<keyword evidence="2" id="KW-1185">Reference proteome</keyword>
<dbReference type="AlphaFoldDB" id="A0A0C3BYY0"/>
<dbReference type="Proteomes" id="UP000053424">
    <property type="component" value="Unassembled WGS sequence"/>
</dbReference>
<name>A0A0C3BYY0_HEBCY</name>
<accession>A0A0C3BYY0</accession>
<dbReference type="EMBL" id="KN831798">
    <property type="protein sequence ID" value="KIM37249.1"/>
    <property type="molecule type" value="Genomic_DNA"/>
</dbReference>
<sequence length="92" mass="10364">MMQEIGGNSRESLASVVSTCTASWKENAYPFSKSLASEDNSCIIANGYVYYLLPWFHQRQETMHHKEPTGIVGYRLGFEARTRSSKAHCVVC</sequence>
<evidence type="ECO:0000313" key="2">
    <source>
        <dbReference type="Proteomes" id="UP000053424"/>
    </source>
</evidence>
<reference evidence="1 2" key="1">
    <citation type="submission" date="2014-04" db="EMBL/GenBank/DDBJ databases">
        <authorList>
            <consortium name="DOE Joint Genome Institute"/>
            <person name="Kuo A."/>
            <person name="Gay G."/>
            <person name="Dore J."/>
            <person name="Kohler A."/>
            <person name="Nagy L.G."/>
            <person name="Floudas D."/>
            <person name="Copeland A."/>
            <person name="Barry K.W."/>
            <person name="Cichocki N."/>
            <person name="Veneault-Fourrey C."/>
            <person name="LaButti K."/>
            <person name="Lindquist E.A."/>
            <person name="Lipzen A."/>
            <person name="Lundell T."/>
            <person name="Morin E."/>
            <person name="Murat C."/>
            <person name="Sun H."/>
            <person name="Tunlid A."/>
            <person name="Henrissat B."/>
            <person name="Grigoriev I.V."/>
            <person name="Hibbett D.S."/>
            <person name="Martin F."/>
            <person name="Nordberg H.P."/>
            <person name="Cantor M.N."/>
            <person name="Hua S.X."/>
        </authorList>
    </citation>
    <scope>NUCLEOTIDE SEQUENCE [LARGE SCALE GENOMIC DNA]</scope>
    <source>
        <strain evidence="2">h7</strain>
    </source>
</reference>
<evidence type="ECO:0000313" key="1">
    <source>
        <dbReference type="EMBL" id="KIM37249.1"/>
    </source>
</evidence>
<reference evidence="2" key="2">
    <citation type="submission" date="2015-01" db="EMBL/GenBank/DDBJ databases">
        <title>Evolutionary Origins and Diversification of the Mycorrhizal Mutualists.</title>
        <authorList>
            <consortium name="DOE Joint Genome Institute"/>
            <consortium name="Mycorrhizal Genomics Consortium"/>
            <person name="Kohler A."/>
            <person name="Kuo A."/>
            <person name="Nagy L.G."/>
            <person name="Floudas D."/>
            <person name="Copeland A."/>
            <person name="Barry K.W."/>
            <person name="Cichocki N."/>
            <person name="Veneault-Fourrey C."/>
            <person name="LaButti K."/>
            <person name="Lindquist E.A."/>
            <person name="Lipzen A."/>
            <person name="Lundell T."/>
            <person name="Morin E."/>
            <person name="Murat C."/>
            <person name="Riley R."/>
            <person name="Ohm R."/>
            <person name="Sun H."/>
            <person name="Tunlid A."/>
            <person name="Henrissat B."/>
            <person name="Grigoriev I.V."/>
            <person name="Hibbett D.S."/>
            <person name="Martin F."/>
        </authorList>
    </citation>
    <scope>NUCLEOTIDE SEQUENCE [LARGE SCALE GENOMIC DNA]</scope>
    <source>
        <strain evidence="2">h7</strain>
    </source>
</reference>
<protein>
    <submittedName>
        <fullName evidence="1">Uncharacterized protein</fullName>
    </submittedName>
</protein>
<gene>
    <name evidence="1" type="ORF">M413DRAFT_276016</name>
</gene>